<comment type="caution">
    <text evidence="1">The sequence shown here is derived from an EMBL/GenBank/DDBJ whole genome shotgun (WGS) entry which is preliminary data.</text>
</comment>
<dbReference type="InterPro" id="IPR036526">
    <property type="entry name" value="C-N_Hydrolase_sf"/>
</dbReference>
<proteinExistence type="predicted"/>
<evidence type="ECO:0000313" key="1">
    <source>
        <dbReference type="EMBL" id="GAF48268.1"/>
    </source>
</evidence>
<reference evidence="1 2" key="1">
    <citation type="submission" date="2014-02" db="EMBL/GenBank/DDBJ databases">
        <title>Whole genome shotgun sequence of Rhodococcus wratislaviensis NBRC 100605.</title>
        <authorList>
            <person name="Hosoyama A."/>
            <person name="Tsuchikane K."/>
            <person name="Yoshida I."/>
            <person name="Ohji S."/>
            <person name="Ichikawa N."/>
            <person name="Yamazoe A."/>
            <person name="Fujita N."/>
        </authorList>
    </citation>
    <scope>NUCLEOTIDE SEQUENCE [LARGE SCALE GENOMIC DNA]</scope>
    <source>
        <strain evidence="1 2">NBRC 100605</strain>
    </source>
</reference>
<evidence type="ECO:0000313" key="2">
    <source>
        <dbReference type="Proteomes" id="UP000019491"/>
    </source>
</evidence>
<dbReference type="AlphaFoldDB" id="X0PXW3"/>
<name>X0PXW3_RHOWR</name>
<sequence>MRNQIDDALDSIRSAGCMFDVALALLRLCRANRSELQEAVRSRFRNDEITQLSKSFALLVGKLGTRSGRSECIEILAEDETAALTARAILITIENDETAWREMATDFRELASNPIRIEIGTETPFVFPLPPLKRLYEPCESDSYAKTHFSTRPLSAPNSYSLDSISSVSLGLEGPAPIQVVLDLQAGEALDSAMAEARAPLLAAAHPARKLSEFSIPNQTMGNFFPTTIKNNDAAINTEIINLLRRVNDIGVPICASPELACVESTKDVVLKSDPNMIPPVVHLGSAHVDSNGDQFNRAYLLFPRYALSVEQDKLSRYTFAPGTELACPESINLGNELRICWGKNWSLAMLTCADFLDKEVRRLLSHFRPSIIVVGAMSPKTDMFRGCVAHAVAESQSHAIIVNGPRDWQDNVIFGIPVTGYDDISVETMIHANCSLPDSAVAHVGRGSGDIVWTPVR</sequence>
<gene>
    <name evidence="1" type="ORF">RW1_051_00320</name>
</gene>
<keyword evidence="2" id="KW-1185">Reference proteome</keyword>
<dbReference type="EMBL" id="BAWF01000051">
    <property type="protein sequence ID" value="GAF48268.1"/>
    <property type="molecule type" value="Genomic_DNA"/>
</dbReference>
<dbReference type="Proteomes" id="UP000019491">
    <property type="component" value="Unassembled WGS sequence"/>
</dbReference>
<organism evidence="1 2">
    <name type="scientific">Rhodococcus wratislaviensis NBRC 100605</name>
    <dbReference type="NCBI Taxonomy" id="1219028"/>
    <lineage>
        <taxon>Bacteria</taxon>
        <taxon>Bacillati</taxon>
        <taxon>Actinomycetota</taxon>
        <taxon>Actinomycetes</taxon>
        <taxon>Mycobacteriales</taxon>
        <taxon>Nocardiaceae</taxon>
        <taxon>Rhodococcus</taxon>
    </lineage>
</organism>
<protein>
    <submittedName>
        <fullName evidence="1">Uncharacterized protein</fullName>
    </submittedName>
</protein>
<dbReference type="SUPFAM" id="SSF56317">
    <property type="entry name" value="Carbon-nitrogen hydrolase"/>
    <property type="match status" value="1"/>
</dbReference>
<accession>X0PXW3</accession>
<dbReference type="RefSeq" id="WP_156046702.1">
    <property type="nucleotide sequence ID" value="NZ_BAWF01000051.1"/>
</dbReference>